<evidence type="ECO:0000256" key="1">
    <source>
        <dbReference type="SAM" id="Phobius"/>
    </source>
</evidence>
<sequence>MGLKSLPILNKSGISMYWNNVWDSIKLYKKYSLGFLYLNDVIFYFLNENLYYYCIMKIRLIGNEYRGIKGFKQINMNKMRKSWNMRNFYLGKILFLKSQGWVIVLINYYSSRKNKLYFKYKSSKVFKKLFKSFRFNIFKCNSKIDNYKFKF</sequence>
<keyword evidence="2" id="KW-0689">Ribosomal protein</keyword>
<evidence type="ECO:0000313" key="2">
    <source>
        <dbReference type="EMBL" id="AAD41917.1"/>
    </source>
</evidence>
<protein>
    <submittedName>
        <fullName evidence="2">Ribosomal protein S3</fullName>
    </submittedName>
</protein>
<feature type="transmembrane region" description="Helical" evidence="1">
    <location>
        <begin position="88"/>
        <end position="109"/>
    </location>
</feature>
<gene>
    <name evidence="2" type="primary">rps3</name>
</gene>
<geneLocation type="mitochondrion" evidence="2"/>
<dbReference type="GeneID" id="800789"/>
<keyword evidence="2" id="KW-0496">Mitochondrion</keyword>
<dbReference type="AlphaFoldDB" id="Q9XMU6"/>
<dbReference type="RefSeq" id="NP_049572.1">
    <property type="nucleotide sequence ID" value="NC_000862.1"/>
</dbReference>
<keyword evidence="2" id="KW-0687">Ribonucleoprotein</keyword>
<keyword evidence="1" id="KW-0472">Membrane</keyword>
<name>Q9XMU6_TETPY</name>
<organism evidence="2">
    <name type="scientific">Tetrahymena pyriformis</name>
    <dbReference type="NCBI Taxonomy" id="5908"/>
    <lineage>
        <taxon>Eukaryota</taxon>
        <taxon>Sar</taxon>
        <taxon>Alveolata</taxon>
        <taxon>Ciliophora</taxon>
        <taxon>Intramacronucleata</taxon>
        <taxon>Oligohymenophorea</taxon>
        <taxon>Hymenostomatida</taxon>
        <taxon>Tetrahymenina</taxon>
        <taxon>Tetrahymenidae</taxon>
        <taxon>Tetrahymena</taxon>
    </lineage>
</organism>
<reference evidence="2" key="1">
    <citation type="journal article" date="2000" name="J. Mol. Biol.">
        <title>Complete sequence of the mitochondrial genome of Tetrahymena pyriformis and comparison with Paramecium aurelia mitochondrial DNA.</title>
        <authorList>
            <person name="Burger G."/>
            <person name="Zhu Y."/>
            <person name="Littlejohn T.G."/>
            <person name="Greenwood S.J."/>
            <person name="Schnare M.N."/>
            <person name="Lang B.F."/>
            <person name="Gray M.W."/>
        </authorList>
    </citation>
    <scope>NUCLEOTIDE SEQUENCE</scope>
</reference>
<reference evidence="2" key="2">
    <citation type="journal article" date="2000" name="J. Mol. Biol.">
        <title>Expression of mitochondrial protein-coding genes in Tetrahymena pyriformis.</title>
        <authorList>
            <person name="Edqvist J."/>
            <person name="Burger G."/>
            <person name="Gray M.W."/>
        </authorList>
    </citation>
    <scope>NUCLEOTIDE SEQUENCE</scope>
</reference>
<keyword evidence="1" id="KW-0812">Transmembrane</keyword>
<dbReference type="GO" id="GO:0005840">
    <property type="term" value="C:ribosome"/>
    <property type="evidence" value="ECO:0007669"/>
    <property type="project" value="UniProtKB-KW"/>
</dbReference>
<proteinExistence type="predicted"/>
<keyword evidence="1" id="KW-1133">Transmembrane helix</keyword>
<accession>Q9XMU6</accession>
<dbReference type="EMBL" id="AF160864">
    <property type="protein sequence ID" value="AAD41917.1"/>
    <property type="molecule type" value="Genomic_DNA"/>
</dbReference>